<protein>
    <submittedName>
        <fullName evidence="2">Uncharacterized protein</fullName>
    </submittedName>
</protein>
<accession>A0A6M2EZX8</accession>
<dbReference type="AlphaFoldDB" id="A0A6M2EZX8"/>
<sequence length="108" mass="12305">MLLKEPPKKRLLREEDRGLSRGGWRTIKTGGAVRFVVERGDGRWAVQGRLLCERERKKMVSSGGYWGTAVRRGKKSNQGRGLVRRGAGEGRGNRRWRGRGYWPPDGRS</sequence>
<dbReference type="EMBL" id="GILB01010634">
    <property type="protein sequence ID" value="NUU90967.1"/>
    <property type="molecule type" value="Transcribed_RNA"/>
</dbReference>
<name>A0A6M2EZX8_9ROSI</name>
<organism evidence="2">
    <name type="scientific">Populus davidiana</name>
    <dbReference type="NCBI Taxonomy" id="266767"/>
    <lineage>
        <taxon>Eukaryota</taxon>
        <taxon>Viridiplantae</taxon>
        <taxon>Streptophyta</taxon>
        <taxon>Embryophyta</taxon>
        <taxon>Tracheophyta</taxon>
        <taxon>Spermatophyta</taxon>
        <taxon>Magnoliopsida</taxon>
        <taxon>eudicotyledons</taxon>
        <taxon>Gunneridae</taxon>
        <taxon>Pentapetalae</taxon>
        <taxon>rosids</taxon>
        <taxon>fabids</taxon>
        <taxon>Malpighiales</taxon>
        <taxon>Salicaceae</taxon>
        <taxon>Saliceae</taxon>
        <taxon>Populus</taxon>
    </lineage>
</organism>
<proteinExistence type="predicted"/>
<evidence type="ECO:0000256" key="1">
    <source>
        <dbReference type="SAM" id="MobiDB-lite"/>
    </source>
</evidence>
<evidence type="ECO:0000313" key="2">
    <source>
        <dbReference type="EMBL" id="NUU90967.1"/>
    </source>
</evidence>
<feature type="region of interest" description="Disordered" evidence="1">
    <location>
        <begin position="67"/>
        <end position="108"/>
    </location>
</feature>
<reference evidence="2" key="1">
    <citation type="submission" date="2020-03" db="EMBL/GenBank/DDBJ databases">
        <authorList>
            <person name="Zhang R."/>
        </authorList>
    </citation>
    <scope>NUCLEOTIDE SEQUENCE</scope>
</reference>